<evidence type="ECO:0000313" key="4">
    <source>
        <dbReference type="Proteomes" id="UP000199120"/>
    </source>
</evidence>
<dbReference type="AlphaFoldDB" id="A0A1H7LPV5"/>
<name>A0A1H7LPV5_9BURK</name>
<feature type="compositionally biased region" description="Polar residues" evidence="1">
    <location>
        <begin position="329"/>
        <end position="339"/>
    </location>
</feature>
<sequence>MNLPSTNQTPVARAFAAARRWSVAAALPFIAAALWMPPLHLPRDTFSYIATFDVTQSMDTDDVSLDGAPASRLGFAKASMRDALGRLPCGSKVGWSVFAGERTLLLLPPIEVCANYDALLSSLAAIDGRMRWTNWSRIAEGGVWSAVRTARQAGPGVAVLFFTDGQEAPPLLPSNQRPWTEGHVVKGWLIGVGGTEPVPMPKSDANGNRIGFWRADDVIQVPRVPGEPAAGESHEELSSLRGPYLAATAARVGFSYRRLTDAASLGDALTDPRFGHREPVPVDVRALPACIALLLLVWRYLPERAAWRTAARAFRRPFQRPAPRGTTAGGANTPYSRSR</sequence>
<accession>A0A1H7LPV5</accession>
<keyword evidence="2" id="KW-0812">Transmembrane</keyword>
<dbReference type="Proteomes" id="UP000199120">
    <property type="component" value="Unassembled WGS sequence"/>
</dbReference>
<organism evidence="3 4">
    <name type="scientific">Paraburkholderia caballeronis</name>
    <dbReference type="NCBI Taxonomy" id="416943"/>
    <lineage>
        <taxon>Bacteria</taxon>
        <taxon>Pseudomonadati</taxon>
        <taxon>Pseudomonadota</taxon>
        <taxon>Betaproteobacteria</taxon>
        <taxon>Burkholderiales</taxon>
        <taxon>Burkholderiaceae</taxon>
        <taxon>Paraburkholderia</taxon>
    </lineage>
</organism>
<dbReference type="Gene3D" id="3.40.50.410">
    <property type="entry name" value="von Willebrand factor, type A domain"/>
    <property type="match status" value="1"/>
</dbReference>
<feature type="transmembrane region" description="Helical" evidence="2">
    <location>
        <begin position="21"/>
        <end position="39"/>
    </location>
</feature>
<feature type="region of interest" description="Disordered" evidence="1">
    <location>
        <begin position="318"/>
        <end position="339"/>
    </location>
</feature>
<gene>
    <name evidence="3" type="ORF">SAMN05192542_104445</name>
</gene>
<dbReference type="EMBL" id="FOAJ01000004">
    <property type="protein sequence ID" value="SEL00940.1"/>
    <property type="molecule type" value="Genomic_DNA"/>
</dbReference>
<evidence type="ECO:0000256" key="1">
    <source>
        <dbReference type="SAM" id="MobiDB-lite"/>
    </source>
</evidence>
<evidence type="ECO:0000256" key="2">
    <source>
        <dbReference type="SAM" id="Phobius"/>
    </source>
</evidence>
<dbReference type="STRING" id="416943.SAMN05445871_3732"/>
<protein>
    <submittedName>
        <fullName evidence="3">MxaL protein</fullName>
    </submittedName>
</protein>
<keyword evidence="4" id="KW-1185">Reference proteome</keyword>
<dbReference type="InterPro" id="IPR036465">
    <property type="entry name" value="vWFA_dom_sf"/>
</dbReference>
<keyword evidence="2" id="KW-0472">Membrane</keyword>
<keyword evidence="2" id="KW-1133">Transmembrane helix</keyword>
<proteinExistence type="predicted"/>
<dbReference type="RefSeq" id="WP_177197933.1">
    <property type="nucleotide sequence ID" value="NZ_FNSR01000002.1"/>
</dbReference>
<evidence type="ECO:0000313" key="3">
    <source>
        <dbReference type="EMBL" id="SEL00940.1"/>
    </source>
</evidence>
<reference evidence="4" key="1">
    <citation type="submission" date="2016-10" db="EMBL/GenBank/DDBJ databases">
        <authorList>
            <person name="Varghese N."/>
            <person name="Submissions S."/>
        </authorList>
    </citation>
    <scope>NUCLEOTIDE SEQUENCE [LARGE SCALE GENOMIC DNA]</scope>
    <source>
        <strain evidence="4">LMG 26416</strain>
    </source>
</reference>